<keyword evidence="3" id="KW-0238">DNA-binding</keyword>
<comment type="similarity">
    <text evidence="1">Belongs to the type-I restriction system S methylase family.</text>
</comment>
<dbReference type="PANTHER" id="PTHR30408:SF13">
    <property type="entry name" value="TYPE I RESTRICTION ENZYME HINDI SPECIFICITY SUBUNIT"/>
    <property type="match status" value="1"/>
</dbReference>
<reference evidence="5 6" key="1">
    <citation type="submission" date="2024-04" db="EMBL/GenBank/DDBJ databases">
        <title>Novel genus in family Flammeovirgaceae.</title>
        <authorList>
            <person name="Nguyen T.H."/>
            <person name="Vuong T.Q."/>
            <person name="Le H."/>
            <person name="Kim S.-G."/>
        </authorList>
    </citation>
    <scope>NUCLEOTIDE SEQUENCE [LARGE SCALE GENOMIC DNA]</scope>
    <source>
        <strain evidence="5 6">JCM 23209</strain>
    </source>
</reference>
<dbReference type="PANTHER" id="PTHR30408">
    <property type="entry name" value="TYPE-1 RESTRICTION ENZYME ECOKI SPECIFICITY PROTEIN"/>
    <property type="match status" value="1"/>
</dbReference>
<dbReference type="Proteomes" id="UP001403385">
    <property type="component" value="Unassembled WGS sequence"/>
</dbReference>
<sequence length="403" mass="46065">MSEWKDTEVGRIPASWKMGTLGEISSLLTDGSHSSPKISQSDNLMASVKDMRYNHFDFSDCKTISDDDFEKLVKGKCSPEYGDILLSKDGANCLDIIFVYKQSEKIVLLSSIAIARLEKGYNPDFYRYYLLSPQVQDLMKNNYVSGSAIPRVILKDFKNVPVPLIPLVTQNSIAEVLSSLDDKIDLLHRQNQTLELMAETLFRQWFVENSNPEWEERPLSSIATFLNGLACQKYLPQNDVDKLPVLKIKELRNGITEDCDWCTTEVDEKYIVENGDVIFSWSASLMVKIWDGETCILNQHLFKVTSDEFPKWYFYLWSKFHLDQFIAIARAHATTMGHIKRGDLDEAMVLTPSEDEINEMSAHFEPVIDKITVNNRQISKLVAFRDTLLPKLMSGEISIDTDE</sequence>
<keyword evidence="6" id="KW-1185">Reference proteome</keyword>
<dbReference type="InterPro" id="IPR044946">
    <property type="entry name" value="Restrct_endonuc_typeI_TRD_sf"/>
</dbReference>
<keyword evidence="2" id="KW-0680">Restriction system</keyword>
<accession>A0AAW9SCK3</accession>
<organism evidence="5 6">
    <name type="scientific">Rapidithrix thailandica</name>
    <dbReference type="NCBI Taxonomy" id="413964"/>
    <lineage>
        <taxon>Bacteria</taxon>
        <taxon>Pseudomonadati</taxon>
        <taxon>Bacteroidota</taxon>
        <taxon>Cytophagia</taxon>
        <taxon>Cytophagales</taxon>
        <taxon>Flammeovirgaceae</taxon>
        <taxon>Rapidithrix</taxon>
    </lineage>
</organism>
<dbReference type="RefSeq" id="WP_346822863.1">
    <property type="nucleotide sequence ID" value="NZ_JBDKWZ010000012.1"/>
</dbReference>
<dbReference type="GO" id="GO:0016787">
    <property type="term" value="F:hydrolase activity"/>
    <property type="evidence" value="ECO:0007669"/>
    <property type="project" value="UniProtKB-KW"/>
</dbReference>
<dbReference type="EC" id="3.1.21.-" evidence="5"/>
<protein>
    <submittedName>
        <fullName evidence="5">Restriction endonuclease subunit S</fullName>
        <ecNumber evidence="5">3.1.21.-</ecNumber>
    </submittedName>
</protein>
<dbReference type="GO" id="GO:0009307">
    <property type="term" value="P:DNA restriction-modification system"/>
    <property type="evidence" value="ECO:0007669"/>
    <property type="project" value="UniProtKB-KW"/>
</dbReference>
<dbReference type="SUPFAM" id="SSF116734">
    <property type="entry name" value="DNA methylase specificity domain"/>
    <property type="match status" value="2"/>
</dbReference>
<dbReference type="CDD" id="cd17254">
    <property type="entry name" value="RMtype1_S_FclI-TRD1-CR1_like"/>
    <property type="match status" value="1"/>
</dbReference>
<comment type="caution">
    <text evidence="5">The sequence shown here is derived from an EMBL/GenBank/DDBJ whole genome shotgun (WGS) entry which is preliminary data.</text>
</comment>
<dbReference type="Gene3D" id="3.90.220.20">
    <property type="entry name" value="DNA methylase specificity domains"/>
    <property type="match status" value="2"/>
</dbReference>
<gene>
    <name evidence="5" type="ORF">AAG747_19340</name>
</gene>
<evidence type="ECO:0000256" key="1">
    <source>
        <dbReference type="ARBA" id="ARBA00010923"/>
    </source>
</evidence>
<dbReference type="EMBL" id="JBDKWZ010000012">
    <property type="protein sequence ID" value="MEN7550084.1"/>
    <property type="molecule type" value="Genomic_DNA"/>
</dbReference>
<keyword evidence="5" id="KW-0378">Hydrolase</keyword>
<evidence type="ECO:0000313" key="6">
    <source>
        <dbReference type="Proteomes" id="UP001403385"/>
    </source>
</evidence>
<dbReference type="Pfam" id="PF01420">
    <property type="entry name" value="Methylase_S"/>
    <property type="match status" value="2"/>
</dbReference>
<evidence type="ECO:0000259" key="4">
    <source>
        <dbReference type="Pfam" id="PF01420"/>
    </source>
</evidence>
<feature type="domain" description="Type I restriction modification DNA specificity" evidence="4">
    <location>
        <begin position="67"/>
        <end position="195"/>
    </location>
</feature>
<keyword evidence="5" id="KW-0540">Nuclease</keyword>
<dbReference type="InterPro" id="IPR000055">
    <property type="entry name" value="Restrct_endonuc_typeI_TRD"/>
</dbReference>
<dbReference type="InterPro" id="IPR052021">
    <property type="entry name" value="Type-I_RS_S_subunit"/>
</dbReference>
<dbReference type="AlphaFoldDB" id="A0AAW9SCK3"/>
<evidence type="ECO:0000256" key="2">
    <source>
        <dbReference type="ARBA" id="ARBA00022747"/>
    </source>
</evidence>
<dbReference type="GO" id="GO:0003677">
    <property type="term" value="F:DNA binding"/>
    <property type="evidence" value="ECO:0007669"/>
    <property type="project" value="UniProtKB-KW"/>
</dbReference>
<proteinExistence type="inferred from homology"/>
<evidence type="ECO:0000313" key="5">
    <source>
        <dbReference type="EMBL" id="MEN7550084.1"/>
    </source>
</evidence>
<feature type="domain" description="Type I restriction modification DNA specificity" evidence="4">
    <location>
        <begin position="213"/>
        <end position="380"/>
    </location>
</feature>
<dbReference type="GO" id="GO:0004519">
    <property type="term" value="F:endonuclease activity"/>
    <property type="evidence" value="ECO:0007669"/>
    <property type="project" value="UniProtKB-KW"/>
</dbReference>
<evidence type="ECO:0000256" key="3">
    <source>
        <dbReference type="ARBA" id="ARBA00023125"/>
    </source>
</evidence>
<name>A0AAW9SCK3_9BACT</name>
<keyword evidence="5" id="KW-0255">Endonuclease</keyword>